<protein>
    <submittedName>
        <fullName evidence="1">Uncharacterized protein</fullName>
    </submittedName>
</protein>
<organism evidence="1 2">
    <name type="scientific">Mycobacterium senriense</name>
    <dbReference type="NCBI Taxonomy" id="2775496"/>
    <lineage>
        <taxon>Bacteria</taxon>
        <taxon>Bacillati</taxon>
        <taxon>Actinomycetota</taxon>
        <taxon>Actinomycetes</taxon>
        <taxon>Mycobacteriales</taxon>
        <taxon>Mycobacteriaceae</taxon>
        <taxon>Mycobacterium</taxon>
        <taxon>Mycobacterium avium complex (MAC)</taxon>
    </lineage>
</organism>
<proteinExistence type="predicted"/>
<evidence type="ECO:0000313" key="2">
    <source>
        <dbReference type="Proteomes" id="UP000826012"/>
    </source>
</evidence>
<reference evidence="1 2" key="1">
    <citation type="submission" date="2021-07" db="EMBL/GenBank/DDBJ databases">
        <title>Complete genome sequence of nontuberculous Mycobacterium sp. TY59.</title>
        <authorList>
            <person name="Fukushima K."/>
        </authorList>
    </citation>
    <scope>NUCLEOTIDE SEQUENCE [LARGE SCALE GENOMIC DNA]</scope>
    <source>
        <strain evidence="1 2">TY59</strain>
    </source>
</reference>
<dbReference type="EMBL" id="AP024828">
    <property type="protein sequence ID" value="BCZ21941.1"/>
    <property type="molecule type" value="Genomic_DNA"/>
</dbReference>
<sequence length="70" mass="7648">MGPGLQGKCSQALDADAVEQWHYIGHEYDDAVTDTEATIIVDKRSIEAVTESLDLTSQVRTARSQILSRG</sequence>
<keyword evidence="2" id="KW-1185">Reference proteome</keyword>
<accession>A0ABM7SQ82</accession>
<evidence type="ECO:0000313" key="1">
    <source>
        <dbReference type="EMBL" id="BCZ21941.1"/>
    </source>
</evidence>
<gene>
    <name evidence="1" type="ORF">MTY59_17960</name>
</gene>
<reference evidence="1 2" key="2">
    <citation type="submission" date="2021-07" db="EMBL/GenBank/DDBJ databases">
        <authorList>
            <person name="Matsumoto Y."/>
            <person name="Motooka D."/>
            <person name="Nakamura S."/>
        </authorList>
    </citation>
    <scope>NUCLEOTIDE SEQUENCE [LARGE SCALE GENOMIC DNA]</scope>
    <source>
        <strain evidence="1 2">TY59</strain>
    </source>
</reference>
<dbReference type="Proteomes" id="UP000826012">
    <property type="component" value="Chromosome"/>
</dbReference>
<name>A0ABM7SQ82_9MYCO</name>